<dbReference type="InterPro" id="IPR016185">
    <property type="entry name" value="PreATP-grasp_dom_sf"/>
</dbReference>
<evidence type="ECO:0000256" key="5">
    <source>
        <dbReference type="HAMAP-Rule" id="MF_01928"/>
    </source>
</evidence>
<dbReference type="Gene3D" id="3.40.50.20">
    <property type="match status" value="1"/>
</dbReference>
<comment type="function">
    <text evidence="6">Catalyzes the ATP-dependent conversion of 5-aminoimidazole ribonucleotide (AIR) and HCO(3)- to N5-carboxyaminoimidazole ribonucleotide (N5-CAIR).</text>
</comment>
<keyword evidence="2 5" id="KW-0547">Nucleotide-binding</keyword>
<evidence type="ECO:0000256" key="7">
    <source>
        <dbReference type="SAM" id="MobiDB-lite"/>
    </source>
</evidence>
<dbReference type="SUPFAM" id="SSF56059">
    <property type="entry name" value="Glutathione synthetase ATP-binding domain-like"/>
    <property type="match status" value="1"/>
</dbReference>
<dbReference type="InterPro" id="IPR011761">
    <property type="entry name" value="ATP-grasp"/>
</dbReference>
<dbReference type="InterPro" id="IPR003135">
    <property type="entry name" value="ATP-grasp_carboxylate-amine"/>
</dbReference>
<keyword evidence="4 5" id="KW-0067">ATP-binding</keyword>
<evidence type="ECO:0000313" key="9">
    <source>
        <dbReference type="EMBL" id="MBJ3786793.1"/>
    </source>
</evidence>
<dbReference type="InterPro" id="IPR013815">
    <property type="entry name" value="ATP_grasp_subdomain_1"/>
</dbReference>
<dbReference type="Pfam" id="PF17769">
    <property type="entry name" value="PurK_C"/>
    <property type="match status" value="1"/>
</dbReference>
<organism evidence="9 10">
    <name type="scientific">Devosia sediminis</name>
    <dbReference type="NCBI Taxonomy" id="2798801"/>
    <lineage>
        <taxon>Bacteria</taxon>
        <taxon>Pseudomonadati</taxon>
        <taxon>Pseudomonadota</taxon>
        <taxon>Alphaproteobacteria</taxon>
        <taxon>Hyphomicrobiales</taxon>
        <taxon>Devosiaceae</taxon>
        <taxon>Devosia</taxon>
    </lineage>
</organism>
<accession>A0A934J208</accession>
<dbReference type="Pfam" id="PF02222">
    <property type="entry name" value="ATP-grasp"/>
    <property type="match status" value="1"/>
</dbReference>
<dbReference type="InterPro" id="IPR005875">
    <property type="entry name" value="PurK"/>
</dbReference>
<comment type="pathway">
    <text evidence="5 6">Purine metabolism; IMP biosynthesis via de novo pathway; 5-amino-1-(5-phospho-D-ribosyl)imidazole-4-carboxylate from 5-amino-1-(5-phospho-D-ribosyl)imidazole (N5-CAIR route): step 1/2.</text>
</comment>
<dbReference type="EC" id="6.3.4.18" evidence="5 6"/>
<dbReference type="Pfam" id="PF22660">
    <property type="entry name" value="RS_preATP-grasp-like"/>
    <property type="match status" value="1"/>
</dbReference>
<dbReference type="InterPro" id="IPR040686">
    <property type="entry name" value="PurK_C"/>
</dbReference>
<feature type="binding site" evidence="5">
    <location>
        <begin position="215"/>
        <end position="218"/>
    </location>
    <ligand>
        <name>ATP</name>
        <dbReference type="ChEBI" id="CHEBI:30616"/>
    </ligand>
</feature>
<dbReference type="PANTHER" id="PTHR11609:SF5">
    <property type="entry name" value="PHOSPHORIBOSYLAMINOIMIDAZOLE CARBOXYLASE"/>
    <property type="match status" value="1"/>
</dbReference>
<comment type="function">
    <text evidence="5">Catalyzes the ATP-dependent conversion of 5-aminoimidazole ribonucleotide (AIR) and HCO(3)(-) to N5-carboxyaminoimidazole ribonucleotide (N5-CAIR).</text>
</comment>
<dbReference type="GO" id="GO:0046872">
    <property type="term" value="F:metal ion binding"/>
    <property type="evidence" value="ECO:0007669"/>
    <property type="project" value="InterPro"/>
</dbReference>
<dbReference type="FunFam" id="3.40.50.20:FF:000016">
    <property type="entry name" value="N5-carboxyaminoimidazole ribonucleotide synthase"/>
    <property type="match status" value="1"/>
</dbReference>
<feature type="binding site" evidence="5">
    <location>
        <position position="180"/>
    </location>
    <ligand>
        <name>ATP</name>
        <dbReference type="ChEBI" id="CHEBI:30616"/>
    </ligand>
</feature>
<feature type="region of interest" description="Disordered" evidence="7">
    <location>
        <begin position="1"/>
        <end position="37"/>
    </location>
</feature>
<dbReference type="Gene3D" id="3.30.470.20">
    <property type="entry name" value="ATP-grasp fold, B domain"/>
    <property type="match status" value="1"/>
</dbReference>
<dbReference type="PANTHER" id="PTHR11609">
    <property type="entry name" value="PURINE BIOSYNTHESIS PROTEIN 6/7, PUR6/7"/>
    <property type="match status" value="1"/>
</dbReference>
<feature type="binding site" evidence="5">
    <location>
        <begin position="302"/>
        <end position="303"/>
    </location>
    <ligand>
        <name>ATP</name>
        <dbReference type="ChEBI" id="CHEBI:30616"/>
    </ligand>
</feature>
<dbReference type="NCBIfam" id="TIGR01161">
    <property type="entry name" value="purK"/>
    <property type="match status" value="1"/>
</dbReference>
<dbReference type="Gene3D" id="3.30.1490.20">
    <property type="entry name" value="ATP-grasp fold, A domain"/>
    <property type="match status" value="1"/>
</dbReference>
<comment type="subunit">
    <text evidence="5 6">Homodimer.</text>
</comment>
<dbReference type="NCBIfam" id="NF004679">
    <property type="entry name" value="PRK06019.1-5"/>
    <property type="match status" value="1"/>
</dbReference>
<comment type="similarity">
    <text evidence="5 6">Belongs to the PurK/PurT family.</text>
</comment>
<feature type="binding site" evidence="5">
    <location>
        <position position="246"/>
    </location>
    <ligand>
        <name>ATP</name>
        <dbReference type="ChEBI" id="CHEBI:30616"/>
    </ligand>
</feature>
<dbReference type="GO" id="GO:0004638">
    <property type="term" value="F:phosphoribosylaminoimidazole carboxylase activity"/>
    <property type="evidence" value="ECO:0007669"/>
    <property type="project" value="InterPro"/>
</dbReference>
<dbReference type="GO" id="GO:0034028">
    <property type="term" value="F:5-(carboxyamino)imidazole ribonucleotide synthase activity"/>
    <property type="evidence" value="ECO:0007669"/>
    <property type="project" value="UniProtKB-UniRule"/>
</dbReference>
<dbReference type="FunFam" id="3.30.1490.20:FF:000015">
    <property type="entry name" value="N5-carboxyaminoimidazole ribonucleotide synthase"/>
    <property type="match status" value="1"/>
</dbReference>
<reference evidence="9" key="1">
    <citation type="submission" date="2020-12" db="EMBL/GenBank/DDBJ databases">
        <title>Devosia sp. MSA67 isolated from Mo River.</title>
        <authorList>
            <person name="Ma F."/>
            <person name="Zi Z."/>
        </authorList>
    </citation>
    <scope>NUCLEOTIDE SEQUENCE</scope>
    <source>
        <strain evidence="9">MSA67</strain>
    </source>
</reference>
<feature type="binding site" evidence="5">
    <location>
        <position position="223"/>
    </location>
    <ligand>
        <name>ATP</name>
        <dbReference type="ChEBI" id="CHEBI:30616"/>
    </ligand>
</feature>
<dbReference type="NCBIfam" id="NF004675">
    <property type="entry name" value="PRK06019.1-1"/>
    <property type="match status" value="1"/>
</dbReference>
<feature type="domain" description="ATP-grasp" evidence="8">
    <location>
        <begin position="144"/>
        <end position="332"/>
    </location>
</feature>
<protein>
    <recommendedName>
        <fullName evidence="5 6">N5-carboxyaminoimidazole ribonucleotide synthase</fullName>
        <shortName evidence="5 6">N5-CAIR synthase</shortName>
        <ecNumber evidence="5 6">6.3.4.18</ecNumber>
    </recommendedName>
    <alternativeName>
        <fullName evidence="5 6">5-(carboxyamino)imidazole ribonucleotide synthetase</fullName>
    </alternativeName>
</protein>
<keyword evidence="10" id="KW-1185">Reference proteome</keyword>
<comment type="catalytic activity">
    <reaction evidence="5 6">
        <text>5-amino-1-(5-phospho-beta-D-ribosyl)imidazole + hydrogencarbonate + ATP = 5-carboxyamino-1-(5-phospho-D-ribosyl)imidazole + ADP + phosphate + 2 H(+)</text>
        <dbReference type="Rhea" id="RHEA:19317"/>
        <dbReference type="ChEBI" id="CHEBI:15378"/>
        <dbReference type="ChEBI" id="CHEBI:17544"/>
        <dbReference type="ChEBI" id="CHEBI:30616"/>
        <dbReference type="ChEBI" id="CHEBI:43474"/>
        <dbReference type="ChEBI" id="CHEBI:58730"/>
        <dbReference type="ChEBI" id="CHEBI:137981"/>
        <dbReference type="ChEBI" id="CHEBI:456216"/>
        <dbReference type="EC" id="6.3.4.18"/>
    </reaction>
</comment>
<dbReference type="InterPro" id="IPR011054">
    <property type="entry name" value="Rudment_hybrid_motif"/>
</dbReference>
<dbReference type="GO" id="GO:0005524">
    <property type="term" value="F:ATP binding"/>
    <property type="evidence" value="ECO:0007669"/>
    <property type="project" value="UniProtKB-UniRule"/>
</dbReference>
<dbReference type="Proteomes" id="UP000602124">
    <property type="component" value="Unassembled WGS sequence"/>
</dbReference>
<dbReference type="HAMAP" id="MF_01928">
    <property type="entry name" value="PurK"/>
    <property type="match status" value="1"/>
</dbReference>
<name>A0A934J208_9HYPH</name>
<dbReference type="AlphaFoldDB" id="A0A934J208"/>
<dbReference type="GO" id="GO:0005829">
    <property type="term" value="C:cytosol"/>
    <property type="evidence" value="ECO:0007669"/>
    <property type="project" value="TreeGrafter"/>
</dbReference>
<sequence>MTRTWPNDSTRIAPARPIPCPSFRPTSSSALTEPSSSLAPGSTIGILGGGQLGRMLALAAAKLGLKTHIYCPDPQSPAFDVTPLKTVAAYVDVEALRAFAAQVDVVTYEFENVPAATAEVLAGIKPLRPGANALAISQDRLLEKEFLASKNIPVAPYRAVHSLDDLTRAVAELGLPAVLKTTRLGYDGKGQRVLREPGDAEAAFNALKPHPLVLEGFVPFEKEISVVVARGLDGTVRAFDAAENVHRHHILHTSTVPADIPPGVEKHAAMLAKVIVVALDYVGVLGVEFFVVGGERQTLMVNEIAPRVHNSGHWTEAVCLTDQFEQHIRAIAGWPLGDPRRMADVVMQNLVGDEVDIVPSGLDGDTQPHLYGKAEARPGRKMGHINRIVRG</sequence>
<comment type="caution">
    <text evidence="9">The sequence shown here is derived from an EMBL/GenBank/DDBJ whole genome shotgun (WGS) entry which is preliminary data.</text>
</comment>
<evidence type="ECO:0000256" key="3">
    <source>
        <dbReference type="ARBA" id="ARBA00022755"/>
    </source>
</evidence>
<feature type="compositionally biased region" description="Low complexity" evidence="7">
    <location>
        <begin position="25"/>
        <end position="37"/>
    </location>
</feature>
<dbReference type="NCBIfam" id="NF004676">
    <property type="entry name" value="PRK06019.1-2"/>
    <property type="match status" value="1"/>
</dbReference>
<keyword evidence="3 5" id="KW-0658">Purine biosynthesis</keyword>
<dbReference type="GO" id="GO:0006189">
    <property type="term" value="P:'de novo' IMP biosynthetic process"/>
    <property type="evidence" value="ECO:0007669"/>
    <property type="project" value="UniProtKB-UniRule"/>
</dbReference>
<gene>
    <name evidence="5 6" type="primary">purK</name>
    <name evidence="9" type="ORF">JEQ47_18865</name>
</gene>
<evidence type="ECO:0000256" key="2">
    <source>
        <dbReference type="ARBA" id="ARBA00022741"/>
    </source>
</evidence>
<evidence type="ECO:0000256" key="1">
    <source>
        <dbReference type="ARBA" id="ARBA00022598"/>
    </source>
</evidence>
<evidence type="ECO:0000256" key="4">
    <source>
        <dbReference type="ARBA" id="ARBA00022840"/>
    </source>
</evidence>
<proteinExistence type="inferred from homology"/>
<dbReference type="PROSITE" id="PS50975">
    <property type="entry name" value="ATP_GRASP"/>
    <property type="match status" value="1"/>
</dbReference>
<evidence type="ECO:0000259" key="8">
    <source>
        <dbReference type="PROSITE" id="PS50975"/>
    </source>
</evidence>
<evidence type="ECO:0000256" key="6">
    <source>
        <dbReference type="RuleBase" id="RU361200"/>
    </source>
</evidence>
<dbReference type="InterPro" id="IPR054350">
    <property type="entry name" value="PurT/PurK_preATP-grasp"/>
</dbReference>
<feature type="binding site" evidence="5">
    <location>
        <begin position="185"/>
        <end position="191"/>
    </location>
    <ligand>
        <name>ATP</name>
        <dbReference type="ChEBI" id="CHEBI:30616"/>
    </ligand>
</feature>
<feature type="binding site" evidence="5">
    <location>
        <position position="140"/>
    </location>
    <ligand>
        <name>ATP</name>
        <dbReference type="ChEBI" id="CHEBI:30616"/>
    </ligand>
</feature>
<dbReference type="EMBL" id="JAEKMH010000005">
    <property type="protein sequence ID" value="MBJ3786793.1"/>
    <property type="molecule type" value="Genomic_DNA"/>
</dbReference>
<dbReference type="SUPFAM" id="SSF51246">
    <property type="entry name" value="Rudiment single hybrid motif"/>
    <property type="match status" value="1"/>
</dbReference>
<keyword evidence="1 5" id="KW-0436">Ligase</keyword>
<evidence type="ECO:0000313" key="10">
    <source>
        <dbReference type="Proteomes" id="UP000602124"/>
    </source>
</evidence>
<feature type="compositionally biased region" description="Polar residues" evidence="7">
    <location>
        <begin position="1"/>
        <end position="10"/>
    </location>
</feature>
<dbReference type="SUPFAM" id="SSF52440">
    <property type="entry name" value="PreATP-grasp domain"/>
    <property type="match status" value="1"/>
</dbReference>